<dbReference type="Pfam" id="PF13561">
    <property type="entry name" value="adh_short_C2"/>
    <property type="match status" value="1"/>
</dbReference>
<dbReference type="PRINTS" id="PR00081">
    <property type="entry name" value="GDHRDH"/>
</dbReference>
<name>A0AA35RNG1_GEOBA</name>
<evidence type="ECO:0000256" key="3">
    <source>
        <dbReference type="ARBA" id="ARBA00023002"/>
    </source>
</evidence>
<dbReference type="InterPro" id="IPR036291">
    <property type="entry name" value="NAD(P)-bd_dom_sf"/>
</dbReference>
<comment type="caution">
    <text evidence="6">The sequence shown here is derived from an EMBL/GenBank/DDBJ whole genome shotgun (WGS) entry which is preliminary data.</text>
</comment>
<organism evidence="6 7">
    <name type="scientific">Geodia barretti</name>
    <name type="common">Barrett's horny sponge</name>
    <dbReference type="NCBI Taxonomy" id="519541"/>
    <lineage>
        <taxon>Eukaryota</taxon>
        <taxon>Metazoa</taxon>
        <taxon>Porifera</taxon>
        <taxon>Demospongiae</taxon>
        <taxon>Heteroscleromorpha</taxon>
        <taxon>Tetractinellida</taxon>
        <taxon>Astrophorina</taxon>
        <taxon>Geodiidae</taxon>
        <taxon>Geodia</taxon>
    </lineage>
</organism>
<evidence type="ECO:0000256" key="5">
    <source>
        <dbReference type="ARBA" id="ARBA00041707"/>
    </source>
</evidence>
<evidence type="ECO:0000256" key="2">
    <source>
        <dbReference type="ARBA" id="ARBA00006484"/>
    </source>
</evidence>
<accession>A0AA35RNG1</accession>
<dbReference type="Gene3D" id="3.40.50.720">
    <property type="entry name" value="NAD(P)-binding Rossmann-like Domain"/>
    <property type="match status" value="1"/>
</dbReference>
<dbReference type="SUPFAM" id="SSF51735">
    <property type="entry name" value="NAD(P)-binding Rossmann-fold domains"/>
    <property type="match status" value="1"/>
</dbReference>
<keyword evidence="7" id="KW-1185">Reference proteome</keyword>
<protein>
    <recommendedName>
        <fullName evidence="5">3-ketoacyl-[acyl-carrier-protein] reductase beta subunit</fullName>
    </recommendedName>
    <alternativeName>
        <fullName evidence="4">Quinone reductase CBR4</fullName>
    </alternativeName>
</protein>
<dbReference type="AlphaFoldDB" id="A0AA35RNG1"/>
<dbReference type="InterPro" id="IPR002347">
    <property type="entry name" value="SDR_fam"/>
</dbReference>
<dbReference type="PANTHER" id="PTHR42760:SF133">
    <property type="entry name" value="3-OXOACYL-[ACYL-CARRIER-PROTEIN] REDUCTASE"/>
    <property type="match status" value="1"/>
</dbReference>
<dbReference type="FunFam" id="3.40.50.720:FF:000173">
    <property type="entry name" value="3-oxoacyl-[acyl-carrier protein] reductase"/>
    <property type="match status" value="1"/>
</dbReference>
<sequence length="243" mass="26569">MDVTTQQNAFREDLLSGKTAIVTGASRGIGRGNCAETLRSRRERRSLLAFCRVSRTDRRYTARQRLLHIFNGRRHSEKADVEALIEKTIEQFSQIDILVNNAGITRDMTNLTGTMYCTRAVLRPMIRQKSGRIINISSVIGLMGNAGQASYAAAKAGIIGLTKATAKEVGARGITVNAIAPGFITTDMTAQISEEHQKQLLELIPVREFGHPEDVADAACFLVSDAARYITGQILQVDGGMVM</sequence>
<evidence type="ECO:0000256" key="1">
    <source>
        <dbReference type="ARBA" id="ARBA00005194"/>
    </source>
</evidence>
<dbReference type="GO" id="GO:0016616">
    <property type="term" value="F:oxidoreductase activity, acting on the CH-OH group of donors, NAD or NADP as acceptor"/>
    <property type="evidence" value="ECO:0007669"/>
    <property type="project" value="TreeGrafter"/>
</dbReference>
<comment type="similarity">
    <text evidence="2">Belongs to the short-chain dehydrogenases/reductases (SDR) family.</text>
</comment>
<evidence type="ECO:0000313" key="6">
    <source>
        <dbReference type="EMBL" id="CAI8013307.1"/>
    </source>
</evidence>
<dbReference type="EMBL" id="CASHTH010001253">
    <property type="protein sequence ID" value="CAI8013307.1"/>
    <property type="molecule type" value="Genomic_DNA"/>
</dbReference>
<dbReference type="PRINTS" id="PR00080">
    <property type="entry name" value="SDRFAMILY"/>
</dbReference>
<comment type="pathway">
    <text evidence="1">Lipid metabolism; fatty acid biosynthesis.</text>
</comment>
<dbReference type="PROSITE" id="PS00061">
    <property type="entry name" value="ADH_SHORT"/>
    <property type="match status" value="1"/>
</dbReference>
<dbReference type="InterPro" id="IPR020904">
    <property type="entry name" value="Sc_DH/Rdtase_CS"/>
</dbReference>
<dbReference type="Proteomes" id="UP001174909">
    <property type="component" value="Unassembled WGS sequence"/>
</dbReference>
<evidence type="ECO:0000313" key="7">
    <source>
        <dbReference type="Proteomes" id="UP001174909"/>
    </source>
</evidence>
<dbReference type="PANTHER" id="PTHR42760">
    <property type="entry name" value="SHORT-CHAIN DEHYDROGENASES/REDUCTASES FAMILY MEMBER"/>
    <property type="match status" value="1"/>
</dbReference>
<reference evidence="6" key="1">
    <citation type="submission" date="2023-03" db="EMBL/GenBank/DDBJ databases">
        <authorList>
            <person name="Steffen K."/>
            <person name="Cardenas P."/>
        </authorList>
    </citation>
    <scope>NUCLEOTIDE SEQUENCE</scope>
</reference>
<evidence type="ECO:0000256" key="4">
    <source>
        <dbReference type="ARBA" id="ARBA00041580"/>
    </source>
</evidence>
<gene>
    <name evidence="6" type="ORF">GBAR_LOCUS8458</name>
</gene>
<proteinExistence type="inferred from homology"/>
<keyword evidence="3" id="KW-0560">Oxidoreductase</keyword>